<proteinExistence type="predicted"/>
<reference evidence="2" key="1">
    <citation type="journal article" date="2020" name="Fungal Divers.">
        <title>Resolving the Mortierellaceae phylogeny through synthesis of multi-gene phylogenetics and phylogenomics.</title>
        <authorList>
            <person name="Vandepol N."/>
            <person name="Liber J."/>
            <person name="Desiro A."/>
            <person name="Na H."/>
            <person name="Kennedy M."/>
            <person name="Barry K."/>
            <person name="Grigoriev I.V."/>
            <person name="Miller A.N."/>
            <person name="O'Donnell K."/>
            <person name="Stajich J.E."/>
            <person name="Bonito G."/>
        </authorList>
    </citation>
    <scope>NUCLEOTIDE SEQUENCE</scope>
    <source>
        <strain evidence="2">MES-2147</strain>
    </source>
</reference>
<evidence type="ECO:0000313" key="2">
    <source>
        <dbReference type="EMBL" id="KAF9945369.1"/>
    </source>
</evidence>
<keyword evidence="1" id="KW-0175">Coiled coil</keyword>
<keyword evidence="3" id="KW-1185">Reference proteome</keyword>
<name>A0A9P6IRT5_9FUNG</name>
<dbReference type="Proteomes" id="UP000749646">
    <property type="component" value="Unassembled WGS sequence"/>
</dbReference>
<dbReference type="AlphaFoldDB" id="A0A9P6IRT5"/>
<gene>
    <name evidence="2" type="ORF">BGZ65_010836</name>
</gene>
<dbReference type="EMBL" id="JAAAHW010008028">
    <property type="protein sequence ID" value="KAF9945369.1"/>
    <property type="molecule type" value="Genomic_DNA"/>
</dbReference>
<organism evidence="2 3">
    <name type="scientific">Modicella reniformis</name>
    <dbReference type="NCBI Taxonomy" id="1440133"/>
    <lineage>
        <taxon>Eukaryota</taxon>
        <taxon>Fungi</taxon>
        <taxon>Fungi incertae sedis</taxon>
        <taxon>Mucoromycota</taxon>
        <taxon>Mortierellomycotina</taxon>
        <taxon>Mortierellomycetes</taxon>
        <taxon>Mortierellales</taxon>
        <taxon>Mortierellaceae</taxon>
        <taxon>Modicella</taxon>
    </lineage>
</organism>
<comment type="caution">
    <text evidence="2">The sequence shown here is derived from an EMBL/GenBank/DDBJ whole genome shotgun (WGS) entry which is preliminary data.</text>
</comment>
<evidence type="ECO:0000256" key="1">
    <source>
        <dbReference type="SAM" id="Coils"/>
    </source>
</evidence>
<accession>A0A9P6IRT5</accession>
<sequence length="292" mass="34097">QQEQQQIVVILQKTQQMHQRIEHSHQQLRQRIEEDIQKTQLMDQQKQLIDEILQKLKQQDRQAEQSQQQVQQETVQKIQRVDQQQQQQQTEKILKKKQQIDQQVQHSHQQMQPQIDKIQQRVLLQVEATQNMSFQETPVPRLFIVLPNTTATGNEQGKQSSSQFRLYFLCECTSLTMESVTSGAQEIHMPQHPGYNLIKAKKFFEEYGSYLLTMMYMVKYGANADGLKVPPLLGLDLANEVEAGQTCLNFVKKNISRLVNDTNYILKIQLASPTKTQVPLLIRSYPTWIRSN</sequence>
<protein>
    <submittedName>
        <fullName evidence="2">Uncharacterized protein</fullName>
    </submittedName>
</protein>
<dbReference type="OrthoDB" id="546350at2759"/>
<feature type="non-terminal residue" evidence="2">
    <location>
        <position position="1"/>
    </location>
</feature>
<feature type="coiled-coil region" evidence="1">
    <location>
        <begin position="11"/>
        <end position="76"/>
    </location>
</feature>
<evidence type="ECO:0000313" key="3">
    <source>
        <dbReference type="Proteomes" id="UP000749646"/>
    </source>
</evidence>